<reference evidence="2 3" key="1">
    <citation type="journal article" date="2010" name="Science">
        <title>Genomic comparison of the ants Camponotus floridanus and Harpegnathos saltator.</title>
        <authorList>
            <person name="Bonasio R."/>
            <person name="Zhang G."/>
            <person name="Ye C."/>
            <person name="Mutti N.S."/>
            <person name="Fang X."/>
            <person name="Qin N."/>
            <person name="Donahue G."/>
            <person name="Yang P."/>
            <person name="Li Q."/>
            <person name="Li C."/>
            <person name="Zhang P."/>
            <person name="Huang Z."/>
            <person name="Berger S.L."/>
            <person name="Reinberg D."/>
            <person name="Wang J."/>
            <person name="Liebig J."/>
        </authorList>
    </citation>
    <scope>NUCLEOTIDE SEQUENCE [LARGE SCALE GENOMIC DNA]</scope>
    <source>
        <strain evidence="2 3">R22 G/1</strain>
    </source>
</reference>
<evidence type="ECO:0000313" key="3">
    <source>
        <dbReference type="Proteomes" id="UP000008237"/>
    </source>
</evidence>
<gene>
    <name evidence="2" type="ORF">EAI_05306</name>
</gene>
<dbReference type="AlphaFoldDB" id="E2BPQ5"/>
<organism evidence="3">
    <name type="scientific">Harpegnathos saltator</name>
    <name type="common">Jerdon's jumping ant</name>
    <dbReference type="NCBI Taxonomy" id="610380"/>
    <lineage>
        <taxon>Eukaryota</taxon>
        <taxon>Metazoa</taxon>
        <taxon>Ecdysozoa</taxon>
        <taxon>Arthropoda</taxon>
        <taxon>Hexapoda</taxon>
        <taxon>Insecta</taxon>
        <taxon>Pterygota</taxon>
        <taxon>Neoptera</taxon>
        <taxon>Endopterygota</taxon>
        <taxon>Hymenoptera</taxon>
        <taxon>Apocrita</taxon>
        <taxon>Aculeata</taxon>
        <taxon>Formicoidea</taxon>
        <taxon>Formicidae</taxon>
        <taxon>Ponerinae</taxon>
        <taxon>Ponerini</taxon>
        <taxon>Harpegnathos</taxon>
    </lineage>
</organism>
<keyword evidence="3" id="KW-1185">Reference proteome</keyword>
<name>E2BPQ5_HARSA</name>
<evidence type="ECO:0000256" key="1">
    <source>
        <dbReference type="SAM" id="MobiDB-lite"/>
    </source>
</evidence>
<dbReference type="InParanoid" id="E2BPQ5"/>
<accession>E2BPQ5</accession>
<feature type="region of interest" description="Disordered" evidence="1">
    <location>
        <begin position="84"/>
        <end position="103"/>
    </location>
</feature>
<proteinExistence type="predicted"/>
<sequence>MGTSQGCQLDRARMLRTLDDHEVVTENESGTESVIEIALPERVIVPPGIRTRIHHDECTYFEHNDDAREKRMTIALAWVEKLQEKENEGSPAKNRGSNRALTRPSLHRGSCYRVIALSVMRSKEEAISSTSKEEQSAEEEGRDERIGKNQAMVGGQSLTRSVRIRIEQQEVAKSLASTLAPMGHGLPRLSTIQALTVSNLVYEAACVRAAAHQPRLPIERVGELAYAATKYGERLDGGGTPTNAMNMLWFSSAFSVRLGTLTGNVLIQCHFISVSLIACNGLQ</sequence>
<protein>
    <submittedName>
        <fullName evidence="2">Uncharacterized protein</fullName>
    </submittedName>
</protein>
<evidence type="ECO:0000313" key="2">
    <source>
        <dbReference type="EMBL" id="EFN82330.1"/>
    </source>
</evidence>
<dbReference type="EMBL" id="GL449657">
    <property type="protein sequence ID" value="EFN82330.1"/>
    <property type="molecule type" value="Genomic_DNA"/>
</dbReference>
<feature type="compositionally biased region" description="Basic and acidic residues" evidence="1">
    <location>
        <begin position="125"/>
        <end position="135"/>
    </location>
</feature>
<dbReference type="Proteomes" id="UP000008237">
    <property type="component" value="Unassembled WGS sequence"/>
</dbReference>
<feature type="region of interest" description="Disordered" evidence="1">
    <location>
        <begin position="125"/>
        <end position="152"/>
    </location>
</feature>